<dbReference type="AlphaFoldDB" id="W9YVT7"/>
<proteinExistence type="predicted"/>
<evidence type="ECO:0000313" key="1">
    <source>
        <dbReference type="EMBL" id="EXK23300.1"/>
    </source>
</evidence>
<reference evidence="1" key="2">
    <citation type="submission" date="2014-02" db="EMBL/GenBank/DDBJ databases">
        <title>Annotation of the Genome Sequence of Fusarium oxysporum f. sp. melonis 26406.</title>
        <authorList>
            <consortium name="The Broad Institute Genomics Platform"/>
            <person name="Ma L.-J."/>
            <person name="Corby-Kistler H."/>
            <person name="Broz K."/>
            <person name="Gale L.R."/>
            <person name="Jonkers W."/>
            <person name="O'Donnell K."/>
            <person name="Ploetz R."/>
            <person name="Steinberg C."/>
            <person name="Schwartz D.C."/>
            <person name="VanEtten H."/>
            <person name="Zhou S."/>
            <person name="Young S.K."/>
            <person name="Zeng Q."/>
            <person name="Gargeya S."/>
            <person name="Fitzgerald M."/>
            <person name="Abouelleil A."/>
            <person name="Alvarado L."/>
            <person name="Chapman S.B."/>
            <person name="Gainer-Dewar J."/>
            <person name="Goldberg J."/>
            <person name="Griggs A."/>
            <person name="Gujja S."/>
            <person name="Hansen M."/>
            <person name="Howarth C."/>
            <person name="Imamovic A."/>
            <person name="Ireland A."/>
            <person name="Larimer J."/>
            <person name="McCowan C."/>
            <person name="Murphy C."/>
            <person name="Pearson M."/>
            <person name="Poon T.W."/>
            <person name="Priest M."/>
            <person name="Roberts A."/>
            <person name="Saif S."/>
            <person name="Shea T."/>
            <person name="Sykes S."/>
            <person name="Wortman J."/>
            <person name="Nusbaum C."/>
            <person name="Birren B."/>
        </authorList>
    </citation>
    <scope>NUCLEOTIDE SEQUENCE</scope>
    <source>
        <strain evidence="1">26406</strain>
    </source>
</reference>
<dbReference type="Proteomes" id="UP000030703">
    <property type="component" value="Unassembled WGS sequence"/>
</dbReference>
<protein>
    <submittedName>
        <fullName evidence="1">Uncharacterized protein</fullName>
    </submittedName>
</protein>
<name>W9YVT7_FUSOX</name>
<reference evidence="1" key="1">
    <citation type="submission" date="2012-04" db="EMBL/GenBank/DDBJ databases">
        <title>The Genome Sequence of Fusarium oxysporum melonis.</title>
        <authorList>
            <consortium name="The Broad Institute Genome Sequencing Platform"/>
            <person name="Ma L.-J."/>
            <person name="Gale L.R."/>
            <person name="Schwartz D.C."/>
            <person name="Zhou S."/>
            <person name="Corby-Kistler H."/>
            <person name="Young S.K."/>
            <person name="Zeng Q."/>
            <person name="Gargeya S."/>
            <person name="Fitzgerald M."/>
            <person name="Haas B."/>
            <person name="Abouelleil A."/>
            <person name="Alvarado L."/>
            <person name="Arachchi H.M."/>
            <person name="Berlin A."/>
            <person name="Brown A."/>
            <person name="Chapman S.B."/>
            <person name="Chen Z."/>
            <person name="Dunbar C."/>
            <person name="Freedman E."/>
            <person name="Gearin G."/>
            <person name="Goldberg J."/>
            <person name="Griggs A."/>
            <person name="Gujja S."/>
            <person name="Heiman D."/>
            <person name="Howarth C."/>
            <person name="Larson L."/>
            <person name="Lui A."/>
            <person name="MacDonald P.J.P."/>
            <person name="Montmayeur A."/>
            <person name="Murphy C."/>
            <person name="Neiman D."/>
            <person name="Pearson M."/>
            <person name="Priest M."/>
            <person name="Roberts A."/>
            <person name="Saif S."/>
            <person name="Shea T."/>
            <person name="Shenoy N."/>
            <person name="Sisk P."/>
            <person name="Stolte C."/>
            <person name="Sykes S."/>
            <person name="Wortman J."/>
            <person name="Nusbaum C."/>
            <person name="Birren B."/>
        </authorList>
    </citation>
    <scope>NUCLEOTIDE SEQUENCE</scope>
    <source>
        <strain evidence="1">26406</strain>
    </source>
</reference>
<accession>W9YVT7</accession>
<sequence length="40" mass="4460">MLLPKLSVMTIRLSSRLIDPNRSHLADTVISRKAKVPSSK</sequence>
<dbReference type="VEuPathDB" id="FungiDB:FOMG_19919"/>
<dbReference type="HOGENOM" id="CLU_3299445_0_0_1"/>
<gene>
    <name evidence="1" type="ORF">FOMG_19919</name>
</gene>
<organism evidence="1">
    <name type="scientific">Fusarium oxysporum f. sp. melonis 26406</name>
    <dbReference type="NCBI Taxonomy" id="1089452"/>
    <lineage>
        <taxon>Eukaryota</taxon>
        <taxon>Fungi</taxon>
        <taxon>Dikarya</taxon>
        <taxon>Ascomycota</taxon>
        <taxon>Pezizomycotina</taxon>
        <taxon>Sordariomycetes</taxon>
        <taxon>Hypocreomycetidae</taxon>
        <taxon>Hypocreales</taxon>
        <taxon>Nectriaceae</taxon>
        <taxon>Fusarium</taxon>
        <taxon>Fusarium oxysporum species complex</taxon>
    </lineage>
</organism>
<dbReference type="EMBL" id="KI981079">
    <property type="protein sequence ID" value="EXK23300.1"/>
    <property type="molecule type" value="Genomic_DNA"/>
</dbReference>